<accession>A0A8T2IG29</accession>
<organism evidence="5 6">
    <name type="scientific">Hymenochirus boettgeri</name>
    <name type="common">Congo dwarf clawed frog</name>
    <dbReference type="NCBI Taxonomy" id="247094"/>
    <lineage>
        <taxon>Eukaryota</taxon>
        <taxon>Metazoa</taxon>
        <taxon>Chordata</taxon>
        <taxon>Craniata</taxon>
        <taxon>Vertebrata</taxon>
        <taxon>Euteleostomi</taxon>
        <taxon>Amphibia</taxon>
        <taxon>Batrachia</taxon>
        <taxon>Anura</taxon>
        <taxon>Pipoidea</taxon>
        <taxon>Pipidae</taxon>
        <taxon>Pipinae</taxon>
        <taxon>Hymenochirus</taxon>
    </lineage>
</organism>
<gene>
    <name evidence="5" type="ORF">GDO86_019648</name>
</gene>
<dbReference type="OrthoDB" id="412680at2759"/>
<keyword evidence="3" id="KW-0732">Signal</keyword>
<dbReference type="PANTHER" id="PTHR11905">
    <property type="entry name" value="ADAM A DISINTEGRIN AND METALLOPROTEASE DOMAIN"/>
    <property type="match status" value="1"/>
</dbReference>
<dbReference type="Proteomes" id="UP000812440">
    <property type="component" value="Unassembled WGS sequence"/>
</dbReference>
<feature type="chain" id="PRO_5035807154" description="Peptidase M12B propeptide domain-containing protein" evidence="3">
    <location>
        <begin position="23"/>
        <end position="272"/>
    </location>
</feature>
<keyword evidence="1" id="KW-1015">Disulfide bond</keyword>
<comment type="caution">
    <text evidence="5">The sequence shown here is derived from an EMBL/GenBank/DDBJ whole genome shotgun (WGS) entry which is preliminary data.</text>
</comment>
<proteinExistence type="predicted"/>
<dbReference type="PANTHER" id="PTHR11905:SF159">
    <property type="entry name" value="ADAM METALLOPROTEASE"/>
    <property type="match status" value="1"/>
</dbReference>
<evidence type="ECO:0000256" key="2">
    <source>
        <dbReference type="SAM" id="MobiDB-lite"/>
    </source>
</evidence>
<feature type="signal peptide" evidence="3">
    <location>
        <begin position="1"/>
        <end position="22"/>
    </location>
</feature>
<sequence>MRSVPALWASLVAVSWVHVVGSFGERSQSSYKEEIVFPERLNSSFRQGQPLWPGNADESPSENRLSFRFHAFGEELILDMEKDPSFLSEDLTVQYLGRNGQSDANSLSDPGSYFTGAVNSDPESIAAVNYNGVSLVGVLQYRGAEYHIQPLEGDGPNSVEGNGEHIIRRKVPNKTIGPMCNVGPEVSRKASEDGEVNEKPMKSSGASMRSKNGRFVCAITIDTGSVPTYSCASNVLTSSWLHPTLSGPRVPTFPFNSRTQMESTCSVLRAIT</sequence>
<protein>
    <recommendedName>
        <fullName evidence="4">Peptidase M12B propeptide domain-containing protein</fullName>
    </recommendedName>
</protein>
<feature type="region of interest" description="Disordered" evidence="2">
    <location>
        <begin position="184"/>
        <end position="207"/>
    </location>
</feature>
<dbReference type="AlphaFoldDB" id="A0A8T2IG29"/>
<feature type="domain" description="Peptidase M12B propeptide" evidence="4">
    <location>
        <begin position="34"/>
        <end position="118"/>
    </location>
</feature>
<reference evidence="5" key="1">
    <citation type="thesis" date="2020" institute="ProQuest LLC" country="789 East Eisenhower Parkway, Ann Arbor, MI, USA">
        <title>Comparative Genomics and Chromosome Evolution.</title>
        <authorList>
            <person name="Mudd A.B."/>
        </authorList>
    </citation>
    <scope>NUCLEOTIDE SEQUENCE</scope>
    <source>
        <strain evidence="5">Female2</strain>
        <tissue evidence="5">Blood</tissue>
    </source>
</reference>
<evidence type="ECO:0000259" key="4">
    <source>
        <dbReference type="Pfam" id="PF01562"/>
    </source>
</evidence>
<evidence type="ECO:0000256" key="3">
    <source>
        <dbReference type="SAM" id="SignalP"/>
    </source>
</evidence>
<dbReference type="InterPro" id="IPR002870">
    <property type="entry name" value="Peptidase_M12B_N"/>
</dbReference>
<dbReference type="EMBL" id="JAACNH010000459">
    <property type="protein sequence ID" value="KAG8430962.1"/>
    <property type="molecule type" value="Genomic_DNA"/>
</dbReference>
<name>A0A8T2IG29_9PIPI</name>
<evidence type="ECO:0000256" key="1">
    <source>
        <dbReference type="ARBA" id="ARBA00023157"/>
    </source>
</evidence>
<feature type="compositionally biased region" description="Basic and acidic residues" evidence="2">
    <location>
        <begin position="186"/>
        <end position="201"/>
    </location>
</feature>
<evidence type="ECO:0000313" key="5">
    <source>
        <dbReference type="EMBL" id="KAG8430962.1"/>
    </source>
</evidence>
<dbReference type="Pfam" id="PF01562">
    <property type="entry name" value="Pep_M12B_propep"/>
    <property type="match status" value="1"/>
</dbReference>
<keyword evidence="6" id="KW-1185">Reference proteome</keyword>
<evidence type="ECO:0000313" key="6">
    <source>
        <dbReference type="Proteomes" id="UP000812440"/>
    </source>
</evidence>